<dbReference type="EMBL" id="RVDJ01000007">
    <property type="protein sequence ID" value="MLP85423.1"/>
    <property type="molecule type" value="Genomic_DNA"/>
</dbReference>
<evidence type="ECO:0000313" key="19">
    <source>
        <dbReference type="EMBL" id="MLP85423.1"/>
    </source>
</evidence>
<sequence>MTGRQDIVVSDDQIQVVVNRQNSQRPQQLYRNLQRLGIRNVHFIPLLEHDRNGMLTEDSLCSADWGRFLNSVFDIWVREDIQRISVRLFDETLQQWCGGRNGAEAPDKVPLSAECQKCSLLRFCGGGCPEHRDSQGKNQLCEGYQTFFNYSSPHMRVMRDLLKQHRSPEELMAMLR</sequence>
<reference evidence="16" key="6">
    <citation type="submission" date="2019-08" db="EMBL/GenBank/DDBJ databases">
        <authorList>
            <consortium name="NCBI Pathogen Detection Project"/>
        </authorList>
    </citation>
    <scope>NUCLEOTIDE SEQUENCE</scope>
    <source>
        <strain evidence="15">Salmonella enterica</strain>
        <strain evidence="16">SSI_AA571</strain>
    </source>
</reference>
<dbReference type="eggNOG" id="COG0641">
    <property type="taxonomic scope" value="Bacteria"/>
</dbReference>
<dbReference type="InterPro" id="IPR013785">
    <property type="entry name" value="Aldolase_TIM"/>
</dbReference>
<reference evidence="6" key="4">
    <citation type="submission" date="2018-07" db="EMBL/GenBank/DDBJ databases">
        <authorList>
            <person name="Ashton P.M."/>
            <person name="Dallman T."/>
            <person name="Nair S."/>
            <person name="De Pinna E."/>
            <person name="Peters T."/>
            <person name="Grant K."/>
        </authorList>
    </citation>
    <scope>NUCLEOTIDE SEQUENCE [LARGE SCALE GENOMIC DNA]</scope>
    <source>
        <strain evidence="4">231108</strain>
        <strain evidence="9">265852</strain>
        <strain evidence="18">29290</strain>
        <strain evidence="6">356083</strain>
        <strain evidence="5">422529</strain>
        <strain evidence="19">425567</strain>
        <strain evidence="13">43916</strain>
        <strain evidence="3">488670</strain>
        <strain evidence="7">632340</strain>
        <strain evidence="11">86846</strain>
    </source>
</reference>
<reference evidence="12" key="7">
    <citation type="submission" date="2019-09" db="EMBL/GenBank/DDBJ databases">
        <authorList>
            <consortium name="GenomeTrakr network: Whole genome sequencing for foodborne pathogen traceback"/>
        </authorList>
    </citation>
    <scope>NUCLEOTIDE SEQUENCE [LARGE SCALE GENOMIC DNA]</scope>
    <source>
        <strain evidence="12">AUSMDU00020735</strain>
        <strain evidence="8 22">VA_WGS-00080</strain>
    </source>
</reference>
<dbReference type="Proteomes" id="UP000839595">
    <property type="component" value="Unassembled WGS sequence"/>
</dbReference>
<dbReference type="Proteomes" id="UP000839908">
    <property type="component" value="Unassembled WGS sequence"/>
</dbReference>
<dbReference type="EMBL" id="AAKUOT010000018">
    <property type="protein sequence ID" value="ECV8761323.1"/>
    <property type="molecule type" value="Genomic_DNA"/>
</dbReference>
<dbReference type="Proteomes" id="UP000839915">
    <property type="component" value="Unassembled WGS sequence"/>
</dbReference>
<dbReference type="EMBL" id="AAHIDF010000012">
    <property type="protein sequence ID" value="EBW3628800.1"/>
    <property type="molecule type" value="Genomic_DNA"/>
</dbReference>
<dbReference type="Proteomes" id="UP000839617">
    <property type="component" value="Unassembled WGS sequence"/>
</dbReference>
<reference evidence="17 21" key="1">
    <citation type="submission" date="2014-09" db="EMBL/GenBank/DDBJ databases">
        <title>Salmonella Genotype and Phenotype Association.</title>
        <authorList>
            <person name="Chen Y."/>
            <person name="Folster J."/>
            <person name="Ayers S."/>
            <person name="Kabera C."/>
            <person name="Li C."/>
            <person name="Mukherjee S."/>
            <person name="Lam C."/>
            <person name="Zhao S."/>
            <person name="McDermott P."/>
        </authorList>
    </citation>
    <scope>NUCLEOTIDE SEQUENCE [LARGE SCALE GENOMIC DNA]</scope>
    <source>
        <strain evidence="17 21">CVM N32045</strain>
    </source>
</reference>
<evidence type="ECO:0000313" key="4">
    <source>
        <dbReference type="EMBL" id="EBW3628800.1"/>
    </source>
</evidence>
<dbReference type="EMBL" id="DAANRV010000003">
    <property type="protein sequence ID" value="HAD1154620.1"/>
    <property type="molecule type" value="Genomic_DNA"/>
</dbReference>
<dbReference type="Proteomes" id="UP000839581">
    <property type="component" value="Unassembled WGS sequence"/>
</dbReference>
<organism evidence="16">
    <name type="scientific">Salmonella typhimurium</name>
    <dbReference type="NCBI Taxonomy" id="90371"/>
    <lineage>
        <taxon>Bacteria</taxon>
        <taxon>Pseudomonadati</taxon>
        <taxon>Pseudomonadota</taxon>
        <taxon>Gammaproteobacteria</taxon>
        <taxon>Enterobacterales</taxon>
        <taxon>Enterobacteriaceae</taxon>
        <taxon>Salmonella</taxon>
    </lineage>
</organism>
<dbReference type="EMBL" id="AAKRET010000008">
    <property type="protein sequence ID" value="ECU8353774.1"/>
    <property type="molecule type" value="Genomic_DNA"/>
</dbReference>
<reference evidence="16" key="3">
    <citation type="journal article" date="2018" name="Genome Biol.">
        <title>SKESA: strategic k-mer extension for scrupulous assemblies.</title>
        <authorList>
            <person name="Souvorov A."/>
            <person name="Agarwala R."/>
            <person name="Lipman D.J."/>
        </authorList>
    </citation>
    <scope>NUCLEOTIDE SEQUENCE</scope>
    <source>
        <strain evidence="15">Salmonella enterica</strain>
        <strain evidence="16">SSI_AA571</strain>
    </source>
</reference>
<dbReference type="EMBL" id="JYVU01000014">
    <property type="protein sequence ID" value="KTZ13854.1"/>
    <property type="molecule type" value="Genomic_DNA"/>
</dbReference>
<dbReference type="Proteomes" id="UP000054461">
    <property type="component" value="Unassembled WGS sequence"/>
</dbReference>
<gene>
    <name evidence="2" type="primary">yidF_3</name>
    <name evidence="11" type="ORF">AAB27_10515</name>
    <name evidence="18" type="ORF">AU613_17670</name>
    <name evidence="13" type="ORF">AVC05_03095</name>
    <name evidence="10" type="ORF">B1P38_09250</name>
    <name evidence="8" type="ORF">CE70_04540</name>
    <name evidence="14" type="ORF">CFF59_18925</name>
    <name evidence="17" type="ORF">DD95_06905</name>
    <name evidence="3" type="ORF">DMO92_10930</name>
    <name evidence="4" type="ORF">DPF41_11965</name>
    <name evidence="5" type="ORF">DPS76_06245</name>
    <name evidence="19" type="ORF">DRM14_08825</name>
    <name evidence="6" type="ORF">DU071_07815</name>
    <name evidence="9" type="ORF">E0935_00045</name>
    <name evidence="7" type="ORF">EER35_18355</name>
    <name evidence="12" type="ORF">F3R12_09155</name>
    <name evidence="16" type="ORF">G0O71_08030</name>
    <name evidence="15" type="ORF">GB466_11215</name>
    <name evidence="2" type="ORF">SE14_04030</name>
</gene>
<evidence type="ECO:0000313" key="10">
    <source>
        <dbReference type="EMBL" id="ECU8353774.1"/>
    </source>
</evidence>
<evidence type="ECO:0000313" key="7">
    <source>
        <dbReference type="EMBL" id="EBZ6922920.1"/>
    </source>
</evidence>
<dbReference type="OMA" id="CEGYQAF"/>
<name>A0A0D6I357_SALTM</name>
<evidence type="ECO:0000313" key="5">
    <source>
        <dbReference type="EMBL" id="EBW5462054.1"/>
    </source>
</evidence>
<evidence type="ECO:0000313" key="12">
    <source>
        <dbReference type="EMBL" id="ECW0640017.1"/>
    </source>
</evidence>
<reference evidence="2 20" key="2">
    <citation type="journal article" date="2015" name="Genome Announc.">
        <title>Complete Genome Sequencing of a Multidrug-Resistant and Human-Invasive Salmonella enterica Serovar Typhimurium Strain of the Emerging Sequence Type 213 Genotype.</title>
        <authorList>
            <person name="Calva E."/>
            <person name="Silva C."/>
            <person name="Zaidi M.B."/>
            <person name="Sanchez-Flores A."/>
            <person name="Estrada K."/>
            <person name="Silva G.G."/>
            <person name="Soto-Jimenez L.M."/>
            <person name="Wiesner M."/>
            <person name="Fernandez-Mora M."/>
            <person name="Edwards R.A."/>
            <person name="Vinuesa P."/>
        </authorList>
    </citation>
    <scope>NUCLEOTIDE SEQUENCE [LARGE SCALE GENOMIC DNA]</scope>
    <source>
        <strain evidence="2 20">YU39</strain>
    </source>
</reference>
<dbReference type="AlphaFoldDB" id="A0A0D6I357"/>
<evidence type="ECO:0000313" key="14">
    <source>
        <dbReference type="EMBL" id="EDI6667318.1"/>
    </source>
</evidence>
<proteinExistence type="predicted"/>
<dbReference type="Proteomes" id="UP000885385">
    <property type="component" value="Unassembled WGS sequence"/>
</dbReference>
<dbReference type="Proteomes" id="UP000839905">
    <property type="component" value="Unassembled WGS sequence"/>
</dbReference>
<evidence type="ECO:0000313" key="9">
    <source>
        <dbReference type="EMBL" id="ECF1541650.1"/>
    </source>
</evidence>
<dbReference type="PATRIC" id="fig|59201.124.peg.486"/>
<dbReference type="SUPFAM" id="SSF102114">
    <property type="entry name" value="Radical SAM enzymes"/>
    <property type="match status" value="1"/>
</dbReference>
<dbReference type="RefSeq" id="WP_000147832.1">
    <property type="nucleotide sequence ID" value="NZ_AP023291.1"/>
</dbReference>
<dbReference type="Proteomes" id="UP000885258">
    <property type="component" value="Unassembled WGS sequence"/>
</dbReference>
<accession>A0A0F7JBC2</accession>
<dbReference type="Gene3D" id="3.20.20.70">
    <property type="entry name" value="Aldolase class I"/>
    <property type="match status" value="2"/>
</dbReference>
<evidence type="ECO:0000313" key="21">
    <source>
        <dbReference type="Proteomes" id="UP000054461"/>
    </source>
</evidence>
<dbReference type="SMR" id="A0A0D6I357"/>
<dbReference type="EMBL" id="AAHNIA010000011">
    <property type="protein sequence ID" value="EBY1701860.1"/>
    <property type="molecule type" value="Genomic_DNA"/>
</dbReference>
<evidence type="ECO:0000313" key="2">
    <source>
        <dbReference type="EMBL" id="AKH09434.1"/>
    </source>
</evidence>
<dbReference type="KEGG" id="seni:CY43_19730"/>
<dbReference type="Proteomes" id="UP000839914">
    <property type="component" value="Unassembled WGS sequence"/>
</dbReference>
<evidence type="ECO:0000313" key="17">
    <source>
        <dbReference type="EMBL" id="KTZ13854.1"/>
    </source>
</evidence>
<evidence type="ECO:0000313" key="8">
    <source>
        <dbReference type="EMBL" id="ECE0294469.1"/>
    </source>
</evidence>
<evidence type="ECO:0000313" key="16">
    <source>
        <dbReference type="EMBL" id="HAD1154620.1"/>
    </source>
</evidence>
<dbReference type="GO" id="GO:0016491">
    <property type="term" value="F:oxidoreductase activity"/>
    <property type="evidence" value="ECO:0007669"/>
    <property type="project" value="InterPro"/>
</dbReference>
<dbReference type="EMBL" id="RSUA01000037">
    <property type="protein sequence ID" value="MIT50685.1"/>
    <property type="molecule type" value="Genomic_DNA"/>
</dbReference>
<evidence type="ECO:0000313" key="18">
    <source>
        <dbReference type="EMBL" id="MIT50685.1"/>
    </source>
</evidence>
<evidence type="ECO:0000313" key="20">
    <source>
        <dbReference type="Proteomes" id="UP000034636"/>
    </source>
</evidence>
<dbReference type="InterPro" id="IPR023867">
    <property type="entry name" value="Sulphatase_maturase_rSAM"/>
</dbReference>
<evidence type="ECO:0000256" key="1">
    <source>
        <dbReference type="ARBA" id="ARBA00001966"/>
    </source>
</evidence>
<dbReference type="Proteomes" id="UP000034636">
    <property type="component" value="Chromosome"/>
</dbReference>
<evidence type="ECO:0000313" key="3">
    <source>
        <dbReference type="EMBL" id="EBU9272571.1"/>
    </source>
</evidence>
<dbReference type="EMBL" id="AAMLUT010000033">
    <property type="protein sequence ID" value="EDI6667318.1"/>
    <property type="molecule type" value="Genomic_DNA"/>
</dbReference>
<dbReference type="Proteomes" id="UP000839907">
    <property type="component" value="Unassembled WGS sequence"/>
</dbReference>
<dbReference type="PANTHER" id="PTHR43273:SF3">
    <property type="entry name" value="ANAEROBIC SULFATASE-MATURATING ENZYME HOMOLOG ASLB-RELATED"/>
    <property type="match status" value="1"/>
</dbReference>
<evidence type="ECO:0000313" key="15">
    <source>
        <dbReference type="EMBL" id="HAB0971133.1"/>
    </source>
</evidence>
<dbReference type="EMBL" id="AAKVET010000005">
    <property type="protein sequence ID" value="ECW0640017.1"/>
    <property type="molecule type" value="Genomic_DNA"/>
</dbReference>
<dbReference type="EMBL" id="AAIKGB010000001">
    <property type="protein sequence ID" value="ECF1541650.1"/>
    <property type="molecule type" value="Genomic_DNA"/>
</dbReference>
<evidence type="ECO:0000313" key="6">
    <source>
        <dbReference type="EMBL" id="EBY1701860.1"/>
    </source>
</evidence>
<dbReference type="EMBL" id="AAHIPE010000005">
    <property type="protein sequence ID" value="EBW5462054.1"/>
    <property type="molecule type" value="Genomic_DNA"/>
</dbReference>
<evidence type="ECO:0000313" key="11">
    <source>
        <dbReference type="EMBL" id="ECV8761323.1"/>
    </source>
</evidence>
<evidence type="ECO:0000313" key="22">
    <source>
        <dbReference type="Proteomes" id="UP000338496"/>
    </source>
</evidence>
<dbReference type="EMBL" id="DAAFPQ010000007">
    <property type="protein sequence ID" value="HAB0971133.1"/>
    <property type="molecule type" value="Genomic_DNA"/>
</dbReference>
<dbReference type="EMBL" id="CP011428">
    <property type="protein sequence ID" value="AKH09434.1"/>
    <property type="molecule type" value="Genomic_DNA"/>
</dbReference>
<reference evidence="10" key="5">
    <citation type="submission" date="2018-08" db="EMBL/GenBank/DDBJ databases">
        <authorList>
            <consortium name="PulseNet: The National Subtyping Network for Foodborne Disease Surveillance"/>
            <person name="Tarr C.L."/>
            <person name="Trees E."/>
            <person name="Katz L.S."/>
            <person name="Carleton-Romer H.A."/>
            <person name="Stroika S."/>
            <person name="Kucerova Z."/>
            <person name="Roache K.F."/>
            <person name="Sabol A.L."/>
            <person name="Besser J."/>
            <person name="Gerner-Smidt P."/>
        </authorList>
    </citation>
    <scope>NUCLEOTIDE SEQUENCE [LARGE SCALE GENOMIC DNA]</scope>
    <source>
        <strain evidence="10">PNUSAS008736</strain>
        <strain evidence="14">PNUSAS016739</strain>
    </source>
</reference>
<accession>A0A0D6I357</accession>
<dbReference type="EMBL" id="AAHRYM010000029">
    <property type="protein sequence ID" value="EBZ6922920.1"/>
    <property type="molecule type" value="Genomic_DNA"/>
</dbReference>
<dbReference type="EMBL" id="AAIGQE010000003">
    <property type="protein sequence ID" value="ECE0294469.1"/>
    <property type="molecule type" value="Genomic_DNA"/>
</dbReference>
<dbReference type="InterPro" id="IPR058240">
    <property type="entry name" value="rSAM_sf"/>
</dbReference>
<dbReference type="Proteomes" id="UP000839909">
    <property type="component" value="Unassembled WGS sequence"/>
</dbReference>
<dbReference type="EMBL" id="AALDNI010000004">
    <property type="protein sequence ID" value="ECY5340235.1"/>
    <property type="molecule type" value="Genomic_DNA"/>
</dbReference>
<dbReference type="Proteomes" id="UP000839911">
    <property type="component" value="Unassembled WGS sequence"/>
</dbReference>
<dbReference type="Proteomes" id="UP000338496">
    <property type="component" value="Unassembled WGS sequence"/>
</dbReference>
<evidence type="ECO:0000313" key="13">
    <source>
        <dbReference type="EMBL" id="ECY5340235.1"/>
    </source>
</evidence>
<protein>
    <submittedName>
        <fullName evidence="2">Putative cytoplasmic protein</fullName>
    </submittedName>
    <submittedName>
        <fullName evidence="16">Radical SAM protein</fullName>
    </submittedName>
</protein>
<comment type="cofactor">
    <cofactor evidence="1">
        <name>[4Fe-4S] cluster</name>
        <dbReference type="ChEBI" id="CHEBI:49883"/>
    </cofactor>
</comment>
<dbReference type="EMBL" id="AAHDPU010000008">
    <property type="protein sequence ID" value="EBU9272571.1"/>
    <property type="molecule type" value="Genomic_DNA"/>
</dbReference>
<dbReference type="PANTHER" id="PTHR43273">
    <property type="entry name" value="ANAEROBIC SULFATASE-MATURATING ENZYME HOMOLOG ASLB-RELATED"/>
    <property type="match status" value="1"/>
</dbReference>
<dbReference type="Proteomes" id="UP000839616">
    <property type="component" value="Unassembled WGS sequence"/>
</dbReference>